<dbReference type="AlphaFoldDB" id="A0A840Q7K4"/>
<comment type="caution">
    <text evidence="2">The sequence shown here is derived from an EMBL/GenBank/DDBJ whole genome shotgun (WGS) entry which is preliminary data.</text>
</comment>
<reference evidence="2 3" key="1">
    <citation type="submission" date="2020-08" db="EMBL/GenBank/DDBJ databases">
        <title>Sequencing the genomes of 1000 actinobacteria strains.</title>
        <authorList>
            <person name="Klenk H.-P."/>
        </authorList>
    </citation>
    <scope>NUCLEOTIDE SEQUENCE [LARGE SCALE GENOMIC DNA]</scope>
    <source>
        <strain evidence="2 3">DSM 45584</strain>
    </source>
</reference>
<evidence type="ECO:0000259" key="1">
    <source>
        <dbReference type="PROSITE" id="PS50943"/>
    </source>
</evidence>
<dbReference type="RefSeq" id="WP_184727116.1">
    <property type="nucleotide sequence ID" value="NZ_JACHIW010000001.1"/>
</dbReference>
<dbReference type="SMART" id="SM00530">
    <property type="entry name" value="HTH_XRE"/>
    <property type="match status" value="1"/>
</dbReference>
<dbReference type="CDD" id="cd00093">
    <property type="entry name" value="HTH_XRE"/>
    <property type="match status" value="1"/>
</dbReference>
<proteinExistence type="predicted"/>
<evidence type="ECO:0000313" key="2">
    <source>
        <dbReference type="EMBL" id="MBB5155850.1"/>
    </source>
</evidence>
<gene>
    <name evidence="2" type="ORF">BJ970_003384</name>
</gene>
<feature type="domain" description="HTH cro/C1-type" evidence="1">
    <location>
        <begin position="10"/>
        <end position="65"/>
    </location>
</feature>
<accession>A0A840Q7K4</accession>
<sequence>MDQSDIGKVIKQARFLKGWTQEELGHRIGYTKAWVSRAETGRKPVVELPVLRRIAAVLDLPPEALGLADRTPTLPISSDTTLEDSVDRRAFLSSVGILGASTALPAAAAEPDPAVLLEQRISRALLGPATDNELPDQATLDRNLAAATEAFDSCHYVRLANQLPGLINAASALDTTPSGAAFATEVYLLCGNALGKILVSGFQPLASDRAARAAENSGDPMLMAAAWRHVSGSARRFGSYDTAEEVGIRAVEALPITSTTPDRLRRRIAELWNATGYAAAVRGDADRSAECYRESHQVISTIRDPGLRQKGEDAAAAHQISAAFKLEDSTLALTSASRVRVGTLPTVERSGRYLVDVAMAWHLHGDPLRSYRALVTAESYASGEVRTRTAARQLIASLAASPQRGMPEIAGLAHRARVAV</sequence>
<keyword evidence="3" id="KW-1185">Reference proteome</keyword>
<dbReference type="InterPro" id="IPR001387">
    <property type="entry name" value="Cro/C1-type_HTH"/>
</dbReference>
<dbReference type="Pfam" id="PF13560">
    <property type="entry name" value="HTH_31"/>
    <property type="match status" value="1"/>
</dbReference>
<evidence type="ECO:0000313" key="3">
    <source>
        <dbReference type="Proteomes" id="UP000584374"/>
    </source>
</evidence>
<dbReference type="PROSITE" id="PS50943">
    <property type="entry name" value="HTH_CROC1"/>
    <property type="match status" value="1"/>
</dbReference>
<dbReference type="Gene3D" id="1.10.260.40">
    <property type="entry name" value="lambda repressor-like DNA-binding domains"/>
    <property type="match status" value="1"/>
</dbReference>
<name>A0A840Q7K4_9PSEU</name>
<dbReference type="InterPro" id="IPR010982">
    <property type="entry name" value="Lambda_DNA-bd_dom_sf"/>
</dbReference>
<dbReference type="Proteomes" id="UP000584374">
    <property type="component" value="Unassembled WGS sequence"/>
</dbReference>
<dbReference type="EMBL" id="JACHIW010000001">
    <property type="protein sequence ID" value="MBB5155850.1"/>
    <property type="molecule type" value="Genomic_DNA"/>
</dbReference>
<dbReference type="SUPFAM" id="SSF47413">
    <property type="entry name" value="lambda repressor-like DNA-binding domains"/>
    <property type="match status" value="1"/>
</dbReference>
<protein>
    <submittedName>
        <fullName evidence="2">Transcriptional regulator with XRE-family HTH domain</fullName>
    </submittedName>
</protein>
<organism evidence="2 3">
    <name type="scientific">Saccharopolyspora phatthalungensis</name>
    <dbReference type="NCBI Taxonomy" id="664693"/>
    <lineage>
        <taxon>Bacteria</taxon>
        <taxon>Bacillati</taxon>
        <taxon>Actinomycetota</taxon>
        <taxon>Actinomycetes</taxon>
        <taxon>Pseudonocardiales</taxon>
        <taxon>Pseudonocardiaceae</taxon>
        <taxon>Saccharopolyspora</taxon>
    </lineage>
</organism>
<dbReference type="GO" id="GO:0003677">
    <property type="term" value="F:DNA binding"/>
    <property type="evidence" value="ECO:0007669"/>
    <property type="project" value="InterPro"/>
</dbReference>